<dbReference type="GO" id="GO:0009451">
    <property type="term" value="P:RNA modification"/>
    <property type="evidence" value="ECO:0007669"/>
    <property type="project" value="InterPro"/>
</dbReference>
<dbReference type="InterPro" id="IPR046960">
    <property type="entry name" value="PPR_At4g14850-like_plant"/>
</dbReference>
<accession>A0AAP0WPF2</accession>
<dbReference type="PANTHER" id="PTHR47926:SF452">
    <property type="entry name" value="PENTATRICOPEPTIDE REPEAT-CONTAINING PROTEIN"/>
    <property type="match status" value="1"/>
</dbReference>
<comment type="caution">
    <text evidence="1">The sequence shown here is derived from an EMBL/GenBank/DDBJ whole genome shotgun (WGS) entry which is preliminary data.</text>
</comment>
<dbReference type="PANTHER" id="PTHR47926">
    <property type="entry name" value="PENTATRICOPEPTIDE REPEAT-CONTAINING PROTEIN"/>
    <property type="match status" value="1"/>
</dbReference>
<evidence type="ECO:0008006" key="3">
    <source>
        <dbReference type="Google" id="ProtNLM"/>
    </source>
</evidence>
<evidence type="ECO:0000313" key="2">
    <source>
        <dbReference type="Proteomes" id="UP001415857"/>
    </source>
</evidence>
<dbReference type="InterPro" id="IPR011990">
    <property type="entry name" value="TPR-like_helical_dom_sf"/>
</dbReference>
<dbReference type="AlphaFoldDB" id="A0AAP0WPF2"/>
<dbReference type="GO" id="GO:0003723">
    <property type="term" value="F:RNA binding"/>
    <property type="evidence" value="ECO:0007669"/>
    <property type="project" value="InterPro"/>
</dbReference>
<dbReference type="Proteomes" id="UP001415857">
    <property type="component" value="Unassembled WGS sequence"/>
</dbReference>
<evidence type="ECO:0000313" key="1">
    <source>
        <dbReference type="EMBL" id="KAK9274120.1"/>
    </source>
</evidence>
<dbReference type="EMBL" id="JBBPBK010000012">
    <property type="protein sequence ID" value="KAK9274120.1"/>
    <property type="molecule type" value="Genomic_DNA"/>
</dbReference>
<proteinExistence type="predicted"/>
<gene>
    <name evidence="1" type="ORF">L1049_018934</name>
</gene>
<sequence length="212" mass="24532">MIQDYKIRPNIEHYSCMVDLFSRANLFDEAREFIKAMPFHPDVFIWGALSSGLRIYGERSLMEDKELRENLVGLEPRDNGAYILMSNIYASIDKWDSSTRMRRMMEGMGLKKNNPGCSLIEVDQPWLLEAMAEEFGLSFVEKRPNSPVRQLQDVYDAVCCGRGWMNCGYWDALKISFLQNGQKKDDVSSHEYCYNMQTCPLKESVLLRPIAT</sequence>
<protein>
    <recommendedName>
        <fullName evidence="3">Pentatricopeptide repeat-containing protein</fullName>
    </recommendedName>
</protein>
<dbReference type="InterPro" id="IPR046848">
    <property type="entry name" value="E_motif"/>
</dbReference>
<organism evidence="1 2">
    <name type="scientific">Liquidambar formosana</name>
    <name type="common">Formosan gum</name>
    <dbReference type="NCBI Taxonomy" id="63359"/>
    <lineage>
        <taxon>Eukaryota</taxon>
        <taxon>Viridiplantae</taxon>
        <taxon>Streptophyta</taxon>
        <taxon>Embryophyta</taxon>
        <taxon>Tracheophyta</taxon>
        <taxon>Spermatophyta</taxon>
        <taxon>Magnoliopsida</taxon>
        <taxon>eudicotyledons</taxon>
        <taxon>Gunneridae</taxon>
        <taxon>Pentapetalae</taxon>
        <taxon>Saxifragales</taxon>
        <taxon>Altingiaceae</taxon>
        <taxon>Liquidambar</taxon>
    </lineage>
</organism>
<dbReference type="Gene3D" id="1.25.40.10">
    <property type="entry name" value="Tetratricopeptide repeat domain"/>
    <property type="match status" value="1"/>
</dbReference>
<keyword evidence="2" id="KW-1185">Reference proteome</keyword>
<reference evidence="1 2" key="1">
    <citation type="journal article" date="2024" name="Plant J.">
        <title>Genome sequences and population genomics reveal climatic adaptation and genomic divergence between two closely related sweetgum species.</title>
        <authorList>
            <person name="Xu W.Q."/>
            <person name="Ren C.Q."/>
            <person name="Zhang X.Y."/>
            <person name="Comes H.P."/>
            <person name="Liu X.H."/>
            <person name="Li Y.G."/>
            <person name="Kettle C.J."/>
            <person name="Jalonen R."/>
            <person name="Gaisberger H."/>
            <person name="Ma Y.Z."/>
            <person name="Qiu Y.X."/>
        </authorList>
    </citation>
    <scope>NUCLEOTIDE SEQUENCE [LARGE SCALE GENOMIC DNA]</scope>
    <source>
        <strain evidence="1">Hangzhou</strain>
    </source>
</reference>
<name>A0AAP0WPF2_LIQFO</name>
<dbReference type="Pfam" id="PF20431">
    <property type="entry name" value="E_motif"/>
    <property type="match status" value="1"/>
</dbReference>